<gene>
    <name evidence="3" type="primary">ycf3_8</name>
    <name evidence="3" type="ORF">IMCC3317_36480</name>
</gene>
<evidence type="ECO:0000313" key="4">
    <source>
        <dbReference type="Proteomes" id="UP000464657"/>
    </source>
</evidence>
<evidence type="ECO:0000313" key="3">
    <source>
        <dbReference type="EMBL" id="QHI38258.1"/>
    </source>
</evidence>
<dbReference type="SUPFAM" id="SSF48452">
    <property type="entry name" value="TPR-like"/>
    <property type="match status" value="2"/>
</dbReference>
<dbReference type="PANTHER" id="PTHR12558:SF13">
    <property type="entry name" value="CELL DIVISION CYCLE PROTEIN 27 HOMOLOG"/>
    <property type="match status" value="1"/>
</dbReference>
<feature type="signal peptide" evidence="2">
    <location>
        <begin position="1"/>
        <end position="19"/>
    </location>
</feature>
<proteinExistence type="predicted"/>
<dbReference type="InterPro" id="IPR011990">
    <property type="entry name" value="TPR-like_helical_dom_sf"/>
</dbReference>
<dbReference type="Gene3D" id="1.25.40.10">
    <property type="entry name" value="Tetratricopeptide repeat domain"/>
    <property type="match status" value="3"/>
</dbReference>
<dbReference type="AlphaFoldDB" id="A0A7L4ZNE9"/>
<keyword evidence="4" id="KW-1185">Reference proteome</keyword>
<dbReference type="RefSeq" id="WP_160130817.1">
    <property type="nucleotide sequence ID" value="NZ_CP019288.1"/>
</dbReference>
<organism evidence="3 4">
    <name type="scientific">Kordia antarctica</name>
    <dbReference type="NCBI Taxonomy" id="1218801"/>
    <lineage>
        <taxon>Bacteria</taxon>
        <taxon>Pseudomonadati</taxon>
        <taxon>Bacteroidota</taxon>
        <taxon>Flavobacteriia</taxon>
        <taxon>Flavobacteriales</taxon>
        <taxon>Flavobacteriaceae</taxon>
        <taxon>Kordia</taxon>
    </lineage>
</organism>
<dbReference type="KEGG" id="kan:IMCC3317_36480"/>
<feature type="repeat" description="TPR" evidence="1">
    <location>
        <begin position="288"/>
        <end position="321"/>
    </location>
</feature>
<dbReference type="InterPro" id="IPR019734">
    <property type="entry name" value="TPR_rpt"/>
</dbReference>
<evidence type="ECO:0000256" key="1">
    <source>
        <dbReference type="PROSITE-ProRule" id="PRU00339"/>
    </source>
</evidence>
<protein>
    <submittedName>
        <fullName evidence="3">Photosystem I assembly protein Ycf3</fullName>
    </submittedName>
</protein>
<dbReference type="PROSITE" id="PS50005">
    <property type="entry name" value="TPR"/>
    <property type="match status" value="2"/>
</dbReference>
<dbReference type="PANTHER" id="PTHR12558">
    <property type="entry name" value="CELL DIVISION CYCLE 16,23,27"/>
    <property type="match status" value="1"/>
</dbReference>
<reference evidence="3 4" key="1">
    <citation type="journal article" date="2013" name="Int. J. Syst. Evol. Microbiol.">
        <title>Kordia antarctica sp. nov., isolated from Antarctic seawater.</title>
        <authorList>
            <person name="Baek K."/>
            <person name="Choi A."/>
            <person name="Kang I."/>
            <person name="Lee K."/>
            <person name="Cho J.C."/>
        </authorList>
    </citation>
    <scope>NUCLEOTIDE SEQUENCE [LARGE SCALE GENOMIC DNA]</scope>
    <source>
        <strain evidence="3 4">IMCC3317</strain>
    </source>
</reference>
<dbReference type="Proteomes" id="UP000464657">
    <property type="component" value="Chromosome"/>
</dbReference>
<dbReference type="Pfam" id="PF13432">
    <property type="entry name" value="TPR_16"/>
    <property type="match status" value="1"/>
</dbReference>
<name>A0A7L4ZNE9_9FLAO</name>
<dbReference type="OrthoDB" id="9810596at2"/>
<dbReference type="SMART" id="SM00028">
    <property type="entry name" value="TPR"/>
    <property type="match status" value="5"/>
</dbReference>
<keyword evidence="1" id="KW-0802">TPR repeat</keyword>
<evidence type="ECO:0000256" key="2">
    <source>
        <dbReference type="SAM" id="SignalP"/>
    </source>
</evidence>
<feature type="chain" id="PRO_5029646761" evidence="2">
    <location>
        <begin position="20"/>
        <end position="380"/>
    </location>
</feature>
<feature type="repeat" description="TPR" evidence="1">
    <location>
        <begin position="50"/>
        <end position="83"/>
    </location>
</feature>
<accession>A0A7L4ZNE9</accession>
<keyword evidence="2" id="KW-0732">Signal</keyword>
<dbReference type="EMBL" id="CP019288">
    <property type="protein sequence ID" value="QHI38258.1"/>
    <property type="molecule type" value="Genomic_DNA"/>
</dbReference>
<sequence length="380" mass="44278">MNKVLLLFITLICISKVGAQSSAFAVADSLYRVGNYSKAIEAYKKLENSSYANTQIAKAYKALGNSKKAIENYEKVLDRDSLNMLVLYEYGKLLFSVGKLKKSLTIFEKLKLKDTLNPNFHYQVGLAKEALQQEDFIQSYKTAFQLDSQHQKSIYKLIRNSLQFQKFEKTATYIKVGLDNNSDDLKIIGYNAQLFYAQKKYRKALMWFEKLIDRKKATKYVYEKSAYCAYRIGKILKSIAYYEEALKLEDGNYFYHSQLAKLYYQDGIIEKAEHHASQAIIAKMTDPSGDYYILGLVHFDRKEHGKAIKLFKMALEENPEYEAAQFQLALCTDNYYSDLKEKLKMYERFNEKFPKAKIEMRTIINTRIRELKSEIHLKGE</sequence>
<dbReference type="Pfam" id="PF13181">
    <property type="entry name" value="TPR_8"/>
    <property type="match status" value="1"/>
</dbReference>